<proteinExistence type="predicted"/>
<dbReference type="Proteomes" id="UP001060215">
    <property type="component" value="Chromosome 6"/>
</dbReference>
<keyword evidence="1" id="KW-0418">Kinase</keyword>
<sequence>MSHLESIASSAVRAAIKVKASVIICFTSFGRAARLIAKYRPTMPVLSVVIPRLKTNQLKWSFSGAFEARQSLIVRGLFPMLADPRHPFCLKSQEWFSSLMEKGHTISFTNFVLVLRLASKIRIENLDLDLIDLAVKLIS</sequence>
<dbReference type="EMBL" id="CM045763">
    <property type="protein sequence ID" value="KAI8020730.1"/>
    <property type="molecule type" value="Genomic_DNA"/>
</dbReference>
<protein>
    <submittedName>
        <fullName evidence="1">Pyruvate kinase 2, cytosolic</fullName>
    </submittedName>
</protein>
<comment type="caution">
    <text evidence="1">The sequence shown here is derived from an EMBL/GenBank/DDBJ whole genome shotgun (WGS) entry which is preliminary data.</text>
</comment>
<keyword evidence="1" id="KW-0808">Transferase</keyword>
<evidence type="ECO:0000313" key="1">
    <source>
        <dbReference type="EMBL" id="KAI8020730.1"/>
    </source>
</evidence>
<accession>A0ACC0I7D1</accession>
<reference evidence="1 2" key="1">
    <citation type="journal article" date="2022" name="Plant J.">
        <title>Chromosome-level genome of Camellia lanceoleosa provides a valuable resource for understanding genome evolution and self-incompatibility.</title>
        <authorList>
            <person name="Gong W."/>
            <person name="Xiao S."/>
            <person name="Wang L."/>
            <person name="Liao Z."/>
            <person name="Chang Y."/>
            <person name="Mo W."/>
            <person name="Hu G."/>
            <person name="Li W."/>
            <person name="Zhao G."/>
            <person name="Zhu H."/>
            <person name="Hu X."/>
            <person name="Ji K."/>
            <person name="Xiang X."/>
            <person name="Song Q."/>
            <person name="Yuan D."/>
            <person name="Jin S."/>
            <person name="Zhang L."/>
        </authorList>
    </citation>
    <scope>NUCLEOTIDE SEQUENCE [LARGE SCALE GENOMIC DNA]</scope>
    <source>
        <strain evidence="1">SQ_2022a</strain>
    </source>
</reference>
<keyword evidence="1" id="KW-0670">Pyruvate</keyword>
<evidence type="ECO:0000313" key="2">
    <source>
        <dbReference type="Proteomes" id="UP001060215"/>
    </source>
</evidence>
<name>A0ACC0I7D1_9ERIC</name>
<gene>
    <name evidence="1" type="ORF">LOK49_LG03G02706</name>
</gene>
<keyword evidence="2" id="KW-1185">Reference proteome</keyword>
<organism evidence="1 2">
    <name type="scientific">Camellia lanceoleosa</name>
    <dbReference type="NCBI Taxonomy" id="1840588"/>
    <lineage>
        <taxon>Eukaryota</taxon>
        <taxon>Viridiplantae</taxon>
        <taxon>Streptophyta</taxon>
        <taxon>Embryophyta</taxon>
        <taxon>Tracheophyta</taxon>
        <taxon>Spermatophyta</taxon>
        <taxon>Magnoliopsida</taxon>
        <taxon>eudicotyledons</taxon>
        <taxon>Gunneridae</taxon>
        <taxon>Pentapetalae</taxon>
        <taxon>asterids</taxon>
        <taxon>Ericales</taxon>
        <taxon>Theaceae</taxon>
        <taxon>Camellia</taxon>
    </lineage>
</organism>